<dbReference type="InterPro" id="IPR011701">
    <property type="entry name" value="MFS"/>
</dbReference>
<dbReference type="Proteomes" id="UP000189580">
    <property type="component" value="Chromosome c"/>
</dbReference>
<dbReference type="GO" id="GO:0022857">
    <property type="term" value="F:transmembrane transporter activity"/>
    <property type="evidence" value="ECO:0007669"/>
    <property type="project" value="InterPro"/>
</dbReference>
<comment type="subcellular location">
    <subcellularLocation>
        <location evidence="1">Membrane</location>
        <topology evidence="1">Multi-pass membrane protein</topology>
    </subcellularLocation>
</comment>
<feature type="transmembrane region" description="Helical" evidence="6">
    <location>
        <begin position="208"/>
        <end position="226"/>
    </location>
</feature>
<accession>A0A167BZ56</accession>
<evidence type="ECO:0000256" key="6">
    <source>
        <dbReference type="SAM" id="Phobius"/>
    </source>
</evidence>
<keyword evidence="4 6" id="KW-0472">Membrane</keyword>
<dbReference type="RefSeq" id="XP_018733482.1">
    <property type="nucleotide sequence ID" value="XM_018880830.1"/>
</dbReference>
<proteinExistence type="predicted"/>
<feature type="transmembrane region" description="Helical" evidence="6">
    <location>
        <begin position="183"/>
        <end position="202"/>
    </location>
</feature>
<evidence type="ECO:0000313" key="8">
    <source>
        <dbReference type="EMBL" id="ANB11005.1"/>
    </source>
</evidence>
<feature type="transmembrane region" description="Helical" evidence="6">
    <location>
        <begin position="271"/>
        <end position="291"/>
    </location>
</feature>
<feature type="transmembrane region" description="Helical" evidence="6">
    <location>
        <begin position="491"/>
        <end position="511"/>
    </location>
</feature>
<evidence type="ECO:0000256" key="1">
    <source>
        <dbReference type="ARBA" id="ARBA00004141"/>
    </source>
</evidence>
<dbReference type="GO" id="GO:0005886">
    <property type="term" value="C:plasma membrane"/>
    <property type="evidence" value="ECO:0007669"/>
    <property type="project" value="TreeGrafter"/>
</dbReference>
<keyword evidence="2 6" id="KW-0812">Transmembrane</keyword>
<dbReference type="FunFam" id="1.20.1250.20:FF:000082">
    <property type="entry name" value="MFS multidrug transporter, putative"/>
    <property type="match status" value="1"/>
</dbReference>
<keyword evidence="3 6" id="KW-1133">Transmembrane helix</keyword>
<dbReference type="PANTHER" id="PTHR23502">
    <property type="entry name" value="MAJOR FACILITATOR SUPERFAMILY"/>
    <property type="match status" value="1"/>
</dbReference>
<dbReference type="CDD" id="cd17323">
    <property type="entry name" value="MFS_Tpo1_MDR_like"/>
    <property type="match status" value="1"/>
</dbReference>
<feature type="transmembrane region" description="Helical" evidence="6">
    <location>
        <begin position="385"/>
        <end position="405"/>
    </location>
</feature>
<dbReference type="InterPro" id="IPR020846">
    <property type="entry name" value="MFS_dom"/>
</dbReference>
<feature type="transmembrane region" description="Helical" evidence="6">
    <location>
        <begin position="238"/>
        <end position="259"/>
    </location>
</feature>
<feature type="domain" description="Major facilitator superfamily (MFS) profile" evidence="7">
    <location>
        <begin position="118"/>
        <end position="545"/>
    </location>
</feature>
<evidence type="ECO:0000256" key="5">
    <source>
        <dbReference type="SAM" id="MobiDB-lite"/>
    </source>
</evidence>
<sequence>MAEPESGIRRSRSNSFSHHESSGPTASSPTLSMNSSNPDLMSKKVFNEDPEKQRDLKTDDDDVEAAPKPLTDDTTAENPVIPFDSTTPTHDPNCVYWDGLQDKENARRMSFARKWFICIILTSTAGCLTALSSAWTSAVDPMVERFHSSAEVGDLGLTLFLFGLGIGPLIAAPLSEKFGRQPVYLISLFLFFVFQFPTAFAHNMASALVGRYLCALGGSAFMSNVPGTFSDLFEKHQLALPVTVFTFGPFLGPGIGPVISGPITQHVGYRWVFYVFLIWTFVLLVTIALTVPETYPPILLAKKAKRLRKETGNDAIYAPIEKSERSFWRSLRHSCSMPVILISHEPVLDILCFYTGFLLAIIYLFFVAFPYVFTKVYHFQVEFVGLSFTGIIVGMALAASTYPFWRHFYEKELAKNGGVANPEMRLPQMCFGAVIIPIGLFMFAWTAYAEVHWIVPMVASGIFAFGSYFTFNGIITYTVETYHRYAASATAANVFIRCAIAGSAPLFGVQMLEGMGIHWGISLLGFVAVLLCPSAFIFRIYGKTLRMKSKYAIKV</sequence>
<feature type="compositionally biased region" description="Polar residues" evidence="5">
    <location>
        <begin position="23"/>
        <end position="39"/>
    </location>
</feature>
<evidence type="ECO:0000256" key="4">
    <source>
        <dbReference type="ARBA" id="ARBA00023136"/>
    </source>
</evidence>
<dbReference type="PROSITE" id="PS50850">
    <property type="entry name" value="MFS"/>
    <property type="match status" value="1"/>
</dbReference>
<dbReference type="Pfam" id="PF07690">
    <property type="entry name" value="MFS_1"/>
    <property type="match status" value="1"/>
</dbReference>
<dbReference type="EMBL" id="CP014500">
    <property type="protein sequence ID" value="ANB11005.1"/>
    <property type="molecule type" value="Genomic_DNA"/>
</dbReference>
<feature type="region of interest" description="Disordered" evidence="5">
    <location>
        <begin position="1"/>
        <end position="87"/>
    </location>
</feature>
<feature type="transmembrane region" description="Helical" evidence="6">
    <location>
        <begin position="517"/>
        <end position="541"/>
    </location>
</feature>
<evidence type="ECO:0000313" key="9">
    <source>
        <dbReference type="Proteomes" id="UP000189580"/>
    </source>
</evidence>
<feature type="transmembrane region" description="Helical" evidence="6">
    <location>
        <begin position="426"/>
        <end position="448"/>
    </location>
</feature>
<name>A0A167BZ56_9ASCO</name>
<gene>
    <name evidence="8" type="primary">YHK8</name>
    <name evidence="8" type="ORF">AWJ20_3799</name>
</gene>
<dbReference type="AlphaFoldDB" id="A0A167BZ56"/>
<dbReference type="KEGG" id="slb:AWJ20_3799"/>
<evidence type="ECO:0000259" key="7">
    <source>
        <dbReference type="PROSITE" id="PS50850"/>
    </source>
</evidence>
<feature type="compositionally biased region" description="Basic and acidic residues" evidence="5">
    <location>
        <begin position="41"/>
        <end position="57"/>
    </location>
</feature>
<dbReference type="InterPro" id="IPR036259">
    <property type="entry name" value="MFS_trans_sf"/>
</dbReference>
<feature type="transmembrane region" description="Helical" evidence="6">
    <location>
        <begin position="115"/>
        <end position="135"/>
    </location>
</feature>
<feature type="transmembrane region" description="Helical" evidence="6">
    <location>
        <begin position="155"/>
        <end position="174"/>
    </location>
</feature>
<organism evidence="8 9">
    <name type="scientific">Sugiyamaella lignohabitans</name>
    <dbReference type="NCBI Taxonomy" id="796027"/>
    <lineage>
        <taxon>Eukaryota</taxon>
        <taxon>Fungi</taxon>
        <taxon>Dikarya</taxon>
        <taxon>Ascomycota</taxon>
        <taxon>Saccharomycotina</taxon>
        <taxon>Dipodascomycetes</taxon>
        <taxon>Dipodascales</taxon>
        <taxon>Trichomonascaceae</taxon>
        <taxon>Sugiyamaella</taxon>
    </lineage>
</organism>
<keyword evidence="9" id="KW-1185">Reference proteome</keyword>
<dbReference type="SUPFAM" id="SSF103473">
    <property type="entry name" value="MFS general substrate transporter"/>
    <property type="match status" value="1"/>
</dbReference>
<dbReference type="PANTHER" id="PTHR23502:SF7">
    <property type="entry name" value="DRUG_PROTON ANTIPORTER YHK8-RELATED"/>
    <property type="match status" value="1"/>
</dbReference>
<evidence type="ECO:0000256" key="3">
    <source>
        <dbReference type="ARBA" id="ARBA00022989"/>
    </source>
</evidence>
<dbReference type="Gene3D" id="1.20.1250.20">
    <property type="entry name" value="MFS general substrate transporter like domains"/>
    <property type="match status" value="1"/>
</dbReference>
<protein>
    <submittedName>
        <fullName evidence="8">Yhk8p</fullName>
    </submittedName>
</protein>
<reference evidence="8 9" key="1">
    <citation type="submission" date="2016-02" db="EMBL/GenBank/DDBJ databases">
        <title>Complete genome sequence and transcriptome regulation of the pentose utilising yeast Sugiyamaella lignohabitans.</title>
        <authorList>
            <person name="Bellasio M."/>
            <person name="Peymann A."/>
            <person name="Valli M."/>
            <person name="Sipitzky M."/>
            <person name="Graf A."/>
            <person name="Sauer M."/>
            <person name="Marx H."/>
            <person name="Mattanovich D."/>
        </authorList>
    </citation>
    <scope>NUCLEOTIDE SEQUENCE [LARGE SCALE GENOMIC DNA]</scope>
    <source>
        <strain evidence="8 9">CBS 10342</strain>
    </source>
</reference>
<dbReference type="OrthoDB" id="9986881at2759"/>
<evidence type="ECO:0000256" key="2">
    <source>
        <dbReference type="ARBA" id="ARBA00022692"/>
    </source>
</evidence>
<dbReference type="GeneID" id="30035859"/>
<feature type="transmembrane region" description="Helical" evidence="6">
    <location>
        <begin position="454"/>
        <end position="479"/>
    </location>
</feature>
<feature type="transmembrane region" description="Helical" evidence="6">
    <location>
        <begin position="351"/>
        <end position="373"/>
    </location>
</feature>